<evidence type="ECO:0000313" key="2">
    <source>
        <dbReference type="Proteomes" id="UP000827872"/>
    </source>
</evidence>
<dbReference type="EMBL" id="CM037625">
    <property type="protein sequence ID" value="KAH7998479.1"/>
    <property type="molecule type" value="Genomic_DNA"/>
</dbReference>
<name>A0ACB8F0V3_9SAUR</name>
<proteinExistence type="predicted"/>
<comment type="caution">
    <text evidence="1">The sequence shown here is derived from an EMBL/GenBank/DDBJ whole genome shotgun (WGS) entry which is preliminary data.</text>
</comment>
<gene>
    <name evidence="1" type="ORF">K3G42_017293</name>
</gene>
<keyword evidence="2" id="KW-1185">Reference proteome</keyword>
<accession>A0ACB8F0V3</accession>
<dbReference type="Proteomes" id="UP000827872">
    <property type="component" value="Linkage Group LG12"/>
</dbReference>
<protein>
    <submittedName>
        <fullName evidence="1">Uncharacterized protein</fullName>
    </submittedName>
</protein>
<reference evidence="1" key="1">
    <citation type="submission" date="2021-08" db="EMBL/GenBank/DDBJ databases">
        <title>The first chromosome-level gecko genome reveals the dynamic sex chromosomes of Neotropical dwarf geckos (Sphaerodactylidae: Sphaerodactylus).</title>
        <authorList>
            <person name="Pinto B.J."/>
            <person name="Keating S.E."/>
            <person name="Gamble T."/>
        </authorList>
    </citation>
    <scope>NUCLEOTIDE SEQUENCE</scope>
    <source>
        <strain evidence="1">TG3544</strain>
    </source>
</reference>
<organism evidence="1 2">
    <name type="scientific">Sphaerodactylus townsendi</name>
    <dbReference type="NCBI Taxonomy" id="933632"/>
    <lineage>
        <taxon>Eukaryota</taxon>
        <taxon>Metazoa</taxon>
        <taxon>Chordata</taxon>
        <taxon>Craniata</taxon>
        <taxon>Vertebrata</taxon>
        <taxon>Euteleostomi</taxon>
        <taxon>Lepidosauria</taxon>
        <taxon>Squamata</taxon>
        <taxon>Bifurcata</taxon>
        <taxon>Gekkota</taxon>
        <taxon>Sphaerodactylidae</taxon>
        <taxon>Sphaerodactylus</taxon>
    </lineage>
</organism>
<evidence type="ECO:0000313" key="1">
    <source>
        <dbReference type="EMBL" id="KAH7998479.1"/>
    </source>
</evidence>
<sequence length="232" mass="24265">MARPARPPAPPGTRDSAVPPDGEAGSSSRRGWGGSAAAAAGTPRPRPRTGSRGAERRASRSNGGRDSAHGRRGRGDPRPPPRGAPIGPTRPSWSRRAAGSCAGPASPGRGAGRQPAAGDGPGMPVGAGRRAWREGFSGLELGGEGIKGEEGRHLGEWWEWRTEKEPVDGRLEGKQRGVEKGRQEIVNEEGRSQEGEAAGGQEKGEEGRREKCVAGGWEKGALWREQAPSCPD</sequence>